<sequence length="319" mass="35036">MARAEEPTLESITKIVQAQLFVDDPEGRGGLVEVHEGYKFVQCRHLPHQTVITCEAAGTRGQPWMRHVLTKERRAALKEMGFAADRRTGNFIRRWDPPPEPKLLMAFMVHALDVGYGSTGQENELRYGWFPAADCPARVASGHPYGGAVVLSGLKVKNVAEGCRLEGREVEDDDPLPPSPPTPDDAPGLMSQQYKSIAEAVDWVALGTGPEHHIAIFSWGELYIQCLKAEEPSMQCEVVSADINPRLKPVLTPAVGRKLKKLGFLEPGYSLNYAQVFPLKAGDATKAIADTLAQAAQQGFGDYVFLPLEVERHTSKPAR</sequence>
<comment type="caution">
    <text evidence="2">The sequence shown here is derived from an EMBL/GenBank/DDBJ whole genome shotgun (WGS) entry which is preliminary data.</text>
</comment>
<proteinExistence type="predicted"/>
<reference evidence="2 3" key="1">
    <citation type="submission" date="2020-08" db="EMBL/GenBank/DDBJ databases">
        <title>Genomic Encyclopedia of Type Strains, Phase IV (KMG-IV): sequencing the most valuable type-strain genomes for metagenomic binning, comparative biology and taxonomic classification.</title>
        <authorList>
            <person name="Goeker M."/>
        </authorList>
    </citation>
    <scope>NUCLEOTIDE SEQUENCE [LARGE SCALE GENOMIC DNA]</scope>
    <source>
        <strain evidence="2 3">DSM 22198</strain>
    </source>
</reference>
<feature type="region of interest" description="Disordered" evidence="1">
    <location>
        <begin position="167"/>
        <end position="189"/>
    </location>
</feature>
<dbReference type="Proteomes" id="UP000539175">
    <property type="component" value="Unassembled WGS sequence"/>
</dbReference>
<keyword evidence="3" id="KW-1185">Reference proteome</keyword>
<dbReference type="AlphaFoldDB" id="A0A7X0EAZ2"/>
<evidence type="ECO:0000313" key="3">
    <source>
        <dbReference type="Proteomes" id="UP000539175"/>
    </source>
</evidence>
<gene>
    <name evidence="2" type="ORF">FHS74_000163</name>
</gene>
<dbReference type="EMBL" id="JACIIZ010000001">
    <property type="protein sequence ID" value="MBB6249630.1"/>
    <property type="molecule type" value="Genomic_DNA"/>
</dbReference>
<accession>A0A7X0EAZ2</accession>
<dbReference type="RefSeq" id="WP_184796539.1">
    <property type="nucleotide sequence ID" value="NZ_JACIIZ010000001.1"/>
</dbReference>
<evidence type="ECO:0000256" key="1">
    <source>
        <dbReference type="SAM" id="MobiDB-lite"/>
    </source>
</evidence>
<name>A0A7X0EAZ2_9PROT</name>
<protein>
    <submittedName>
        <fullName evidence="2">Uncharacterized protein</fullName>
    </submittedName>
</protein>
<evidence type="ECO:0000313" key="2">
    <source>
        <dbReference type="EMBL" id="MBB6249630.1"/>
    </source>
</evidence>
<organism evidence="2 3">
    <name type="scientific">Nitrospirillum iridis</name>
    <dbReference type="NCBI Taxonomy" id="765888"/>
    <lineage>
        <taxon>Bacteria</taxon>
        <taxon>Pseudomonadati</taxon>
        <taxon>Pseudomonadota</taxon>
        <taxon>Alphaproteobacteria</taxon>
        <taxon>Rhodospirillales</taxon>
        <taxon>Azospirillaceae</taxon>
        <taxon>Nitrospirillum</taxon>
    </lineage>
</organism>